<protein>
    <submittedName>
        <fullName evidence="1">Uncharacterized protein</fullName>
    </submittedName>
</protein>
<organism evidence="1 2">
    <name type="scientific">Muiribacterium halophilum</name>
    <dbReference type="NCBI Taxonomy" id="2053465"/>
    <lineage>
        <taxon>Bacteria</taxon>
        <taxon>Candidatus Muiribacteriota</taxon>
        <taxon>Candidatus Muiribacteriia</taxon>
        <taxon>Candidatus Muiribacteriales</taxon>
        <taxon>Candidatus Muiribacteriaceae</taxon>
        <taxon>Candidatus Muiribacterium</taxon>
    </lineage>
</organism>
<dbReference type="Proteomes" id="UP000234857">
    <property type="component" value="Unassembled WGS sequence"/>
</dbReference>
<dbReference type="AlphaFoldDB" id="A0A2N5ZM73"/>
<evidence type="ECO:0000313" key="1">
    <source>
        <dbReference type="EMBL" id="PLX19756.1"/>
    </source>
</evidence>
<comment type="caution">
    <text evidence="1">The sequence shown here is derived from an EMBL/GenBank/DDBJ whole genome shotgun (WGS) entry which is preliminary data.</text>
</comment>
<reference evidence="1 2" key="1">
    <citation type="submission" date="2017-11" db="EMBL/GenBank/DDBJ databases">
        <title>Genome-resolved metagenomics identifies genetic mobility, metabolic interactions, and unexpected diversity in perchlorate-reducing communities.</title>
        <authorList>
            <person name="Barnum T.P."/>
            <person name="Figueroa I.A."/>
            <person name="Carlstrom C.I."/>
            <person name="Lucas L.N."/>
            <person name="Engelbrektson A.L."/>
            <person name="Coates J.D."/>
        </authorList>
    </citation>
    <scope>NUCLEOTIDE SEQUENCE [LARGE SCALE GENOMIC DNA]</scope>
    <source>
        <strain evidence="1">BM706</strain>
    </source>
</reference>
<evidence type="ECO:0000313" key="2">
    <source>
        <dbReference type="Proteomes" id="UP000234857"/>
    </source>
</evidence>
<proteinExistence type="predicted"/>
<gene>
    <name evidence="1" type="ORF">C0601_00910</name>
</gene>
<sequence>MLLDSKTMDPISTALVNVEGDYDYTNKNGEADIDSLLTGPNLITIKKEGYKDFSKVFFLYKGINYRKILIDKEYKKTDKQYEKEVKNSVSFKQHEKDEEEYLKRLKDQESDIYWTRDRFLKPETQEVIVKPYESFDDIRQIVQKLDGKSEVVIKLIDKDSNAPLDKVPVFVNNSVIFSDKEGRVVYRSVANEVDVLIDVKGIERISKKIKLTKPKNYIEFHCNIQGGY</sequence>
<dbReference type="EMBL" id="PKTG01000019">
    <property type="protein sequence ID" value="PLX19756.1"/>
    <property type="molecule type" value="Genomic_DNA"/>
</dbReference>
<accession>A0A2N5ZM73</accession>
<name>A0A2N5ZM73_MUIH1</name>